<dbReference type="GO" id="GO:0031201">
    <property type="term" value="C:SNARE complex"/>
    <property type="evidence" value="ECO:0007669"/>
    <property type="project" value="TreeGrafter"/>
</dbReference>
<evidence type="ECO:0000313" key="11">
    <source>
        <dbReference type="Proteomes" id="UP000186303"/>
    </source>
</evidence>
<keyword evidence="3" id="KW-0813">Transport</keyword>
<evidence type="ECO:0000313" key="10">
    <source>
        <dbReference type="EMBL" id="SHO78387.1"/>
    </source>
</evidence>
<dbReference type="Pfam" id="PF12352">
    <property type="entry name" value="V-SNARE_C"/>
    <property type="match status" value="1"/>
</dbReference>
<evidence type="ECO:0000256" key="6">
    <source>
        <dbReference type="ARBA" id="ARBA00022989"/>
    </source>
</evidence>
<keyword evidence="7" id="KW-0333">Golgi apparatus</keyword>
<name>A0A1M8A7U5_MALS4</name>
<evidence type="ECO:0000256" key="3">
    <source>
        <dbReference type="ARBA" id="ARBA00022448"/>
    </source>
</evidence>
<gene>
    <name evidence="10" type="ORF">MSYG_2730</name>
</gene>
<accession>A0A1M8A7U5</accession>
<dbReference type="Gene3D" id="1.20.5.110">
    <property type="match status" value="1"/>
</dbReference>
<dbReference type="PIRSF" id="PIRSF027109">
    <property type="entry name" value="Golgi_SNARE"/>
    <property type="match status" value="1"/>
</dbReference>
<proteinExistence type="inferred from homology"/>
<dbReference type="AlphaFoldDB" id="A0A1M8A7U5"/>
<dbReference type="GO" id="GO:0000139">
    <property type="term" value="C:Golgi membrane"/>
    <property type="evidence" value="ECO:0007669"/>
    <property type="project" value="UniProtKB-SubCell"/>
</dbReference>
<keyword evidence="5" id="KW-0653">Protein transport</keyword>
<dbReference type="GO" id="GO:0048219">
    <property type="term" value="P:inter-Golgi cisterna vesicle-mediated transport"/>
    <property type="evidence" value="ECO:0007669"/>
    <property type="project" value="TreeGrafter"/>
</dbReference>
<dbReference type="PANTHER" id="PTHR21094">
    <property type="entry name" value="GOS-28 SNARE- RELATED"/>
    <property type="match status" value="1"/>
</dbReference>
<keyword evidence="6 9" id="KW-1133">Transmembrane helix</keyword>
<evidence type="ECO:0000256" key="5">
    <source>
        <dbReference type="ARBA" id="ARBA00022927"/>
    </source>
</evidence>
<evidence type="ECO:0000256" key="8">
    <source>
        <dbReference type="ARBA" id="ARBA00023136"/>
    </source>
</evidence>
<evidence type="ECO:0000256" key="4">
    <source>
        <dbReference type="ARBA" id="ARBA00022692"/>
    </source>
</evidence>
<evidence type="ECO:0000256" key="9">
    <source>
        <dbReference type="SAM" id="Phobius"/>
    </source>
</evidence>
<dbReference type="PANTHER" id="PTHR21094:SF2">
    <property type="entry name" value="GOLGI SNAP RECEPTOR COMPLEX MEMBER 1"/>
    <property type="match status" value="1"/>
</dbReference>
<dbReference type="GO" id="GO:0015031">
    <property type="term" value="P:protein transport"/>
    <property type="evidence" value="ECO:0007669"/>
    <property type="project" value="UniProtKB-KW"/>
</dbReference>
<dbReference type="STRING" id="1230383.A0A1M8A7U5"/>
<evidence type="ECO:0000256" key="1">
    <source>
        <dbReference type="ARBA" id="ARBA00004409"/>
    </source>
</evidence>
<dbReference type="OrthoDB" id="422156at2759"/>
<keyword evidence="4 9" id="KW-0812">Transmembrane</keyword>
<protein>
    <submittedName>
        <fullName evidence="10">Similar to S.cerevisiae protein GOS1 (V-SNARE protein involved in Golgi transport)</fullName>
    </submittedName>
</protein>
<sequence>MTWEEQARRVRQTQSKLDAKLLAYSHYVSDIVRDPQRAQGETVGAVSLDMSGTSRASLSADGVTGGLNSAAMEAEIQDLLVQYADDQEELSRSINDMADPLLPPSQTQLRTVQRHRELLVESERDFFRSKTSLRQALDRQQLLGHIRDDIDAYRAQHASDVQAYLDERSHLERSHHMIDETLEQAYATQSEFRAQRDTLSSIHGRLTSITGQVPGLQSLISLIARRRRRDNVILALVIGICLVLLLWTGTRRT</sequence>
<comment type="subcellular location">
    <subcellularLocation>
        <location evidence="1">Golgi apparatus membrane</location>
        <topology evidence="1">Single-pass type IV membrane protein</topology>
    </subcellularLocation>
</comment>
<dbReference type="Proteomes" id="UP000186303">
    <property type="component" value="Chromosome 4"/>
</dbReference>
<dbReference type="GO" id="GO:0005797">
    <property type="term" value="C:Golgi medial cisterna"/>
    <property type="evidence" value="ECO:0007669"/>
    <property type="project" value="TreeGrafter"/>
</dbReference>
<dbReference type="GO" id="GO:0006906">
    <property type="term" value="P:vesicle fusion"/>
    <property type="evidence" value="ECO:0007669"/>
    <property type="project" value="TreeGrafter"/>
</dbReference>
<dbReference type="GO" id="GO:0005484">
    <property type="term" value="F:SNAP receptor activity"/>
    <property type="evidence" value="ECO:0007669"/>
    <property type="project" value="TreeGrafter"/>
</dbReference>
<dbReference type="VEuPathDB" id="FungiDB:MSYG_2730"/>
<comment type="similarity">
    <text evidence="2">Belongs to the GOSR1 family.</text>
</comment>
<evidence type="ECO:0000256" key="2">
    <source>
        <dbReference type="ARBA" id="ARBA00008473"/>
    </source>
</evidence>
<evidence type="ECO:0000256" key="7">
    <source>
        <dbReference type="ARBA" id="ARBA00023034"/>
    </source>
</evidence>
<dbReference type="EMBL" id="LT671824">
    <property type="protein sequence ID" value="SHO78387.1"/>
    <property type="molecule type" value="Genomic_DNA"/>
</dbReference>
<feature type="transmembrane region" description="Helical" evidence="9">
    <location>
        <begin position="232"/>
        <end position="250"/>
    </location>
</feature>
<dbReference type="GO" id="GO:0005801">
    <property type="term" value="C:cis-Golgi network"/>
    <property type="evidence" value="ECO:0007669"/>
    <property type="project" value="InterPro"/>
</dbReference>
<dbReference type="InterPro" id="IPR023601">
    <property type="entry name" value="Golgi_SNAP_su1"/>
</dbReference>
<keyword evidence="11" id="KW-1185">Reference proteome</keyword>
<keyword evidence="8 9" id="KW-0472">Membrane</keyword>
<organism evidence="10 11">
    <name type="scientific">Malassezia sympodialis (strain ATCC 42132)</name>
    <name type="common">Atopic eczema-associated yeast</name>
    <dbReference type="NCBI Taxonomy" id="1230383"/>
    <lineage>
        <taxon>Eukaryota</taxon>
        <taxon>Fungi</taxon>
        <taxon>Dikarya</taxon>
        <taxon>Basidiomycota</taxon>
        <taxon>Ustilaginomycotina</taxon>
        <taxon>Malasseziomycetes</taxon>
        <taxon>Malasseziales</taxon>
        <taxon>Malasseziaceae</taxon>
        <taxon>Malassezia</taxon>
    </lineage>
</organism>
<dbReference type="GO" id="GO:0006888">
    <property type="term" value="P:endoplasmic reticulum to Golgi vesicle-mediated transport"/>
    <property type="evidence" value="ECO:0007669"/>
    <property type="project" value="InterPro"/>
</dbReference>
<reference evidence="11" key="1">
    <citation type="journal article" date="2017" name="Nucleic Acids Res.">
        <title>Proteogenomics produces comprehensive and highly accurate protein-coding gene annotation in a complete genome assembly of Malassezia sympodialis.</title>
        <authorList>
            <person name="Zhu Y."/>
            <person name="Engstroem P.G."/>
            <person name="Tellgren-Roth C."/>
            <person name="Baudo C.D."/>
            <person name="Kennell J.C."/>
            <person name="Sun S."/>
            <person name="Billmyre R.B."/>
            <person name="Schroeder M.S."/>
            <person name="Andersson A."/>
            <person name="Holm T."/>
            <person name="Sigurgeirsson B."/>
            <person name="Wu G."/>
            <person name="Sankaranarayanan S.R."/>
            <person name="Siddharthan R."/>
            <person name="Sanyal K."/>
            <person name="Lundeberg J."/>
            <person name="Nystedt B."/>
            <person name="Boekhout T."/>
            <person name="Dawson T.L. Jr."/>
            <person name="Heitman J."/>
            <person name="Scheynius A."/>
            <person name="Lehtioe J."/>
        </authorList>
    </citation>
    <scope>NUCLEOTIDE SEQUENCE [LARGE SCALE GENOMIC DNA]</scope>
    <source>
        <strain evidence="11">ATCC 42132</strain>
    </source>
</reference>